<evidence type="ECO:0000313" key="4">
    <source>
        <dbReference type="Proteomes" id="UP000282656"/>
    </source>
</evidence>
<evidence type="ECO:0000313" key="3">
    <source>
        <dbReference type="EMBL" id="RKH64080.1"/>
    </source>
</evidence>
<reference evidence="4" key="1">
    <citation type="submission" date="2018-09" db="EMBL/GenBank/DDBJ databases">
        <authorList>
            <person name="Livingstone P.G."/>
            <person name="Whitworth D.E."/>
        </authorList>
    </citation>
    <scope>NUCLEOTIDE SEQUENCE [LARGE SCALE GENOMIC DNA]</scope>
    <source>
        <strain evidence="4">AB047A</strain>
    </source>
</reference>
<proteinExistence type="predicted"/>
<dbReference type="EMBL" id="RAWM01000088">
    <property type="protein sequence ID" value="RKH64080.1"/>
    <property type="molecule type" value="Genomic_DNA"/>
</dbReference>
<feature type="region of interest" description="Disordered" evidence="1">
    <location>
        <begin position="1"/>
        <end position="23"/>
    </location>
</feature>
<gene>
    <name evidence="3" type="ORF">D7X96_26395</name>
</gene>
<dbReference type="Proteomes" id="UP000282656">
    <property type="component" value="Unassembled WGS sequence"/>
</dbReference>
<keyword evidence="4" id="KW-1185">Reference proteome</keyword>
<dbReference type="InterPro" id="IPR037524">
    <property type="entry name" value="PA14/GLEYA"/>
</dbReference>
<comment type="caution">
    <text evidence="3">The sequence shown here is derived from an EMBL/GenBank/DDBJ whole genome shotgun (WGS) entry which is preliminary data.</text>
</comment>
<dbReference type="SUPFAM" id="SSF56988">
    <property type="entry name" value="Anthrax protective antigen"/>
    <property type="match status" value="1"/>
</dbReference>
<feature type="domain" description="PA14" evidence="2">
    <location>
        <begin position="330"/>
        <end position="466"/>
    </location>
</feature>
<protein>
    <recommendedName>
        <fullName evidence="2">PA14 domain-containing protein</fullName>
    </recommendedName>
</protein>
<organism evidence="3 4">
    <name type="scientific">Corallococcus interemptor</name>
    <dbReference type="NCBI Taxonomy" id="2316720"/>
    <lineage>
        <taxon>Bacteria</taxon>
        <taxon>Pseudomonadati</taxon>
        <taxon>Myxococcota</taxon>
        <taxon>Myxococcia</taxon>
        <taxon>Myxococcales</taxon>
        <taxon>Cystobacterineae</taxon>
        <taxon>Myxococcaceae</taxon>
        <taxon>Corallococcus</taxon>
    </lineage>
</organism>
<evidence type="ECO:0000259" key="2">
    <source>
        <dbReference type="PROSITE" id="PS51820"/>
    </source>
</evidence>
<accession>A0A3A8QAL6</accession>
<sequence>MEQALNGESCRPKVIPDRQPGAPAGQDMYCSGPWEYRDECFKLSNTSACPPDGYYEKVCQVDLTCNYSLREQITDTGLKATGINDKNENCNYSDTPPCTTFNHTTELTTCTDRANQLMASLRAAGKEDIKYKLYIVSATATGSRVLGTPNVTRTRGDGWNTTVTSTPWTQACTITIGNVVKEWKYGQHSECGSQNVVCPDPTRPKYEYCRAPEHGMEDDPATCDSQGGQGVMYSPPGQSLYSLQNDIDPQADIRLGSYPNRPRCMTAEDTSYSAVEAKYTRLATQLDAPVPQYVDGPALKFQLISALKLLFELHADDPAFDRTEQAGGFATRRDRMMSLFANYPEMNHFFRVDPSIDFSWGQGGPSTSMEPDTFSVRWTGFVEAPQTGTYAFHANVQGYARVYVDGQSVGGWWGSSETHWYSGSVNLTAGRHALKVEYYNFEGSAGVHLKWQPPGATAAVAIPTNRLFTPDEQGNGLLGEFFDNYDFTSDACGTNLPEPQATCAEAKDVLATLTLCQRMLDPEVSNTAATAFLQTCTSAASALSQLDASRCDIPAYRAAFQDINSRLLIKGLPQMTTTLGSEARIGELREKLAAIQRWYSGARAAFPSNSPPPAELMAQASQVMKAFWMGVWIKDDLGLTAATDEDAQTARAKILLDAFTADRQVLLAAFGEGGLPPLTGAPLLYLLDDSLRGLNERLLEVSRLHDMGCRFMTCTTRSTATSQLWSLLANLDDGQAFHQNLSLAANVSADWKRVFQQMDWGHAAFRTAVEDALGLQAGAYTANALYTHPVSGSAMGLTAMLRDAKARSTGYAANGLFTAQDDHTLKVGLNRQKQEDILAQLNATLQQLDGSVTAYNTGRLTAVQGLLGQMQSQNGQASLDNKLLILGEQVKTLNRDLNGLRTSQAVEEARMGDFMDGFEALFPAIAEQGQTLLKAEYSLAVHNKGRKGADAADVIGLAERNPNGQAGVFKVSPSVGSQLVIQVGGAWSPTCALGLTAGPNGSLVKVKSGQLPIMTGPEGFSVVEAAGTYTAKSVETVNSQGNFSNATNTESACGGFNLSIYGIGLGGVNSCMSSETGTTWNRTWNQTDSSGSNKTSTFSVARGLRSPKAPFPDEPVGSLLLVEMVRGQTDRPNVRSVRVLQSPSKAVLVTAESDFYVVVNDAAIEATGETAQCASWVGDSQLDVRIAQLSPLTNEATLVTTAMVAGLDQVKQVGRSYAAQGRLLPNQINSLRTQAFNEVYQRCNCTSLNSYPENLRTLFGTWVEKALTDVEREVELINIERQLRQAALENHALVTERENTEGQSRLLALVPVWALRNLDGTFMRAQLEALDEVMGQWLAPTIRLMHPETLTNFTSSERNLLEALTGIDPTSTNTDISLLAQAAKDAARAVETRLAATRIIGPSSQVLDVIISIPKPGVTPSTIYRKVDPALAKSVWDDILANRNPTLTLTPEHVYSLSGGQKLLPCNQLTPIIRTMMLYGVLPSGTPYEPYTLPVGMTPAMRFPTASSLYQYDFNTASYLTPAVQMMFGNLTDPMSQAAAKLENYLNASVVAQGLSPFTTYQVNLDAFREMYVPPTPTTINTNSPLAKINELLVVFRVETKQEASSIKPPGVARCQ</sequence>
<dbReference type="SMART" id="SM00758">
    <property type="entry name" value="PA14"/>
    <property type="match status" value="1"/>
</dbReference>
<dbReference type="InterPro" id="IPR011658">
    <property type="entry name" value="PA14_dom"/>
</dbReference>
<dbReference type="Gene3D" id="3.90.182.10">
    <property type="entry name" value="Toxin - Anthrax Protective Antigen,domain 1"/>
    <property type="match status" value="1"/>
</dbReference>
<evidence type="ECO:0000256" key="1">
    <source>
        <dbReference type="SAM" id="MobiDB-lite"/>
    </source>
</evidence>
<dbReference type="PROSITE" id="PS51820">
    <property type="entry name" value="PA14"/>
    <property type="match status" value="1"/>
</dbReference>
<name>A0A3A8QAL6_9BACT</name>
<dbReference type="Pfam" id="PF07691">
    <property type="entry name" value="PA14"/>
    <property type="match status" value="1"/>
</dbReference>